<dbReference type="EMBL" id="NCKU01002381">
    <property type="protein sequence ID" value="RWS09712.1"/>
    <property type="molecule type" value="Genomic_DNA"/>
</dbReference>
<dbReference type="SMART" id="SM00195">
    <property type="entry name" value="DSPc"/>
    <property type="match status" value="1"/>
</dbReference>
<dbReference type="InterPro" id="IPR029021">
    <property type="entry name" value="Prot-tyrosine_phosphatase-like"/>
</dbReference>
<evidence type="ECO:0000313" key="3">
    <source>
        <dbReference type="EMBL" id="RWS07409.1"/>
    </source>
</evidence>
<evidence type="ECO:0000313" key="4">
    <source>
        <dbReference type="EMBL" id="RWS09691.1"/>
    </source>
</evidence>
<reference evidence="3" key="2">
    <citation type="submission" date="2018-11" db="EMBL/GenBank/DDBJ databases">
        <title>Trombidioid mite genomics.</title>
        <authorList>
            <person name="Dong X."/>
        </authorList>
    </citation>
    <scope>NUCLEOTIDE SEQUENCE</scope>
    <source>
        <strain evidence="3">UoL-WK</strain>
    </source>
</reference>
<dbReference type="AlphaFoldDB" id="A0A3S3QD81"/>
<keyword evidence="6" id="KW-1185">Reference proteome</keyword>
<feature type="domain" description="Tyrosine-protein phosphatase" evidence="2">
    <location>
        <begin position="66"/>
        <end position="210"/>
    </location>
</feature>
<feature type="compositionally biased region" description="Polar residues" evidence="1">
    <location>
        <begin position="314"/>
        <end position="327"/>
    </location>
</feature>
<name>A0A3S3QD81_9ACAR</name>
<dbReference type="Proteomes" id="UP000285301">
    <property type="component" value="Unassembled WGS sequence"/>
</dbReference>
<feature type="compositionally biased region" description="Basic and acidic residues" evidence="1">
    <location>
        <begin position="345"/>
        <end position="371"/>
    </location>
</feature>
<dbReference type="PANTHER" id="PTHR46377:SF1">
    <property type="entry name" value="DUAL SPECIFICITY PROTEIN PHOSPHATASE 19"/>
    <property type="match status" value="1"/>
</dbReference>
<feature type="compositionally biased region" description="Polar residues" evidence="1">
    <location>
        <begin position="452"/>
        <end position="492"/>
    </location>
</feature>
<evidence type="ECO:0000313" key="5">
    <source>
        <dbReference type="EMBL" id="RWS09712.1"/>
    </source>
</evidence>
<dbReference type="PROSITE" id="PS50054">
    <property type="entry name" value="TYR_PHOSPHATASE_DUAL"/>
    <property type="match status" value="1"/>
</dbReference>
<evidence type="ECO:0000259" key="2">
    <source>
        <dbReference type="PROSITE" id="PS50054"/>
    </source>
</evidence>
<feature type="compositionally biased region" description="Basic and acidic residues" evidence="1">
    <location>
        <begin position="384"/>
        <end position="401"/>
    </location>
</feature>
<dbReference type="PANTHER" id="PTHR46377">
    <property type="entry name" value="DUAL SPECIFICITY PROTEIN PHOSPHATASE 19"/>
    <property type="match status" value="1"/>
</dbReference>
<evidence type="ECO:0000313" key="6">
    <source>
        <dbReference type="Proteomes" id="UP000285301"/>
    </source>
</evidence>
<proteinExistence type="predicted"/>
<dbReference type="Gene3D" id="3.90.190.10">
    <property type="entry name" value="Protein tyrosine phosphatase superfamily"/>
    <property type="match status" value="1"/>
</dbReference>
<dbReference type="Pfam" id="PF00782">
    <property type="entry name" value="DSPc"/>
    <property type="match status" value="1"/>
</dbReference>
<feature type="compositionally biased region" description="Polar residues" evidence="1">
    <location>
        <begin position="259"/>
        <end position="278"/>
    </location>
</feature>
<dbReference type="STRING" id="1965070.A0A3S3QD81"/>
<protein>
    <submittedName>
        <fullName evidence="3">Dual specificity phosphatase-like protein 2</fullName>
    </submittedName>
</protein>
<dbReference type="InterPro" id="IPR000340">
    <property type="entry name" value="Dual-sp_phosphatase_cat-dom"/>
</dbReference>
<gene>
    <name evidence="3" type="ORF">B4U79_09202</name>
    <name evidence="5" type="ORF">B4U79_10308</name>
    <name evidence="4" type="ORF">B4U79_11792</name>
</gene>
<feature type="compositionally biased region" description="Polar residues" evidence="1">
    <location>
        <begin position="403"/>
        <end position="415"/>
    </location>
</feature>
<feature type="region of interest" description="Disordered" evidence="1">
    <location>
        <begin position="251"/>
        <end position="298"/>
    </location>
</feature>
<sequence length="581" mass="65389">MEDRSGLFNEIQKFSQRKLKKVETKLVTGTGDKVVEKRGAKGLQTVKNDSPGAGANAASKKNLDLQVGLVIPGLLIASEDVAQHRATLDEYGVTHILNLCSSEVDNKFEDDLNYKSLDIIDSPQVDIKKYFDECFEFIDEGRQRGNCLVHCNTVTPGLSRSTAICVAYLIKSEKKKFAEAYNEVKEARAFVKPNDGFMKQLMAYEAEILGAQQQEEVQDSFTLKKRQEIEAEKEMLKSKISIKDKVKAFAPTTLDVPEQSRSPSPNRLRTDWINSTDGQKGDETGAQQAQEERPAPRKLTSILSIFQQKEAKENQTPNQPFAKNTAPTRKWKPVEIKGLQGTKGPEVKKGFTYDKVRKSKSKEWKGRDPALKKTKSKVLTKSDSVQRDEPKSVPTNSEEKSPATFSTSVLINNPTPKYEPVVDKSKSTPQKEVSNETAPWRKTRENERKQSHSSIVIQPQNKPQEAQVQKQASKEPQLQRQMAMENDQSTTKKVFGRIPPPPMKIIGREVSLTDDLDEDEEIDTLLGGLEKEGIENIDWAELGIALNEVQNIKEQICDNSFNHSALNAFMFYDLLFKPLKN</sequence>
<accession>A0A3S3QD81</accession>
<feature type="compositionally biased region" description="Polar residues" evidence="1">
    <location>
        <begin position="427"/>
        <end position="437"/>
    </location>
</feature>
<comment type="caution">
    <text evidence="3">The sequence shown here is derived from an EMBL/GenBank/DDBJ whole genome shotgun (WGS) entry which is preliminary data.</text>
</comment>
<reference evidence="3 6" key="1">
    <citation type="journal article" date="2018" name="Gigascience">
        <title>Genomes of trombidid mites reveal novel predicted allergens and laterally-transferred genes associated with secondary metabolism.</title>
        <authorList>
            <person name="Dong X."/>
            <person name="Chaisiri K."/>
            <person name="Xia D."/>
            <person name="Armstrong S.D."/>
            <person name="Fang Y."/>
            <person name="Donnelly M.J."/>
            <person name="Kadowaki T."/>
            <person name="McGarry J.W."/>
            <person name="Darby A.C."/>
            <person name="Makepeace B.L."/>
        </authorList>
    </citation>
    <scope>NUCLEOTIDE SEQUENCE [LARGE SCALE GENOMIC DNA]</scope>
    <source>
        <strain evidence="3">UoL-WK</strain>
    </source>
</reference>
<dbReference type="EMBL" id="NCKU01002387">
    <property type="protein sequence ID" value="RWS09691.1"/>
    <property type="molecule type" value="Genomic_DNA"/>
</dbReference>
<dbReference type="GO" id="GO:0005737">
    <property type="term" value="C:cytoplasm"/>
    <property type="evidence" value="ECO:0007669"/>
    <property type="project" value="TreeGrafter"/>
</dbReference>
<dbReference type="OrthoDB" id="10252009at2759"/>
<dbReference type="GO" id="GO:0008579">
    <property type="term" value="F:JUN kinase phosphatase activity"/>
    <property type="evidence" value="ECO:0007669"/>
    <property type="project" value="TreeGrafter"/>
</dbReference>
<dbReference type="InterPro" id="IPR020422">
    <property type="entry name" value="TYR_PHOSPHATASE_DUAL_dom"/>
</dbReference>
<organism evidence="3 6">
    <name type="scientific">Dinothrombium tinctorium</name>
    <dbReference type="NCBI Taxonomy" id="1965070"/>
    <lineage>
        <taxon>Eukaryota</taxon>
        <taxon>Metazoa</taxon>
        <taxon>Ecdysozoa</taxon>
        <taxon>Arthropoda</taxon>
        <taxon>Chelicerata</taxon>
        <taxon>Arachnida</taxon>
        <taxon>Acari</taxon>
        <taxon>Acariformes</taxon>
        <taxon>Trombidiformes</taxon>
        <taxon>Prostigmata</taxon>
        <taxon>Anystina</taxon>
        <taxon>Parasitengona</taxon>
        <taxon>Trombidioidea</taxon>
        <taxon>Trombidiidae</taxon>
        <taxon>Dinothrombium</taxon>
    </lineage>
</organism>
<dbReference type="SUPFAM" id="SSF52799">
    <property type="entry name" value="(Phosphotyrosine protein) phosphatases II"/>
    <property type="match status" value="1"/>
</dbReference>
<dbReference type="EMBL" id="NCKU01003495">
    <property type="protein sequence ID" value="RWS07409.1"/>
    <property type="molecule type" value="Genomic_DNA"/>
</dbReference>
<feature type="region of interest" description="Disordered" evidence="1">
    <location>
        <begin position="310"/>
        <end position="500"/>
    </location>
</feature>
<evidence type="ECO:0000256" key="1">
    <source>
        <dbReference type="SAM" id="MobiDB-lite"/>
    </source>
</evidence>